<reference evidence="1" key="1">
    <citation type="submission" date="2018-02" db="EMBL/GenBank/DDBJ databases">
        <title>Rhizophora mucronata_Transcriptome.</title>
        <authorList>
            <person name="Meera S.P."/>
            <person name="Sreeshan A."/>
            <person name="Augustine A."/>
        </authorList>
    </citation>
    <scope>NUCLEOTIDE SEQUENCE</scope>
    <source>
        <tissue evidence="1">Leaf</tissue>
    </source>
</reference>
<dbReference type="AlphaFoldDB" id="A0A2P2PJC4"/>
<sequence length="68" mass="8016">MITRTQKNKNENKNQIFQMTIRKKRTKKMMDKTKWNKINAENNYTRRTFLGPTMLADNSPLTPGGTIQ</sequence>
<accession>A0A2P2PJC4</accession>
<organism evidence="1">
    <name type="scientific">Rhizophora mucronata</name>
    <name type="common">Asiatic mangrove</name>
    <dbReference type="NCBI Taxonomy" id="61149"/>
    <lineage>
        <taxon>Eukaryota</taxon>
        <taxon>Viridiplantae</taxon>
        <taxon>Streptophyta</taxon>
        <taxon>Embryophyta</taxon>
        <taxon>Tracheophyta</taxon>
        <taxon>Spermatophyta</taxon>
        <taxon>Magnoliopsida</taxon>
        <taxon>eudicotyledons</taxon>
        <taxon>Gunneridae</taxon>
        <taxon>Pentapetalae</taxon>
        <taxon>rosids</taxon>
        <taxon>fabids</taxon>
        <taxon>Malpighiales</taxon>
        <taxon>Rhizophoraceae</taxon>
        <taxon>Rhizophora</taxon>
    </lineage>
</organism>
<dbReference type="EMBL" id="GGEC01074318">
    <property type="protein sequence ID" value="MBX54802.1"/>
    <property type="molecule type" value="Transcribed_RNA"/>
</dbReference>
<evidence type="ECO:0000313" key="1">
    <source>
        <dbReference type="EMBL" id="MBX54802.1"/>
    </source>
</evidence>
<proteinExistence type="predicted"/>
<name>A0A2P2PJC4_RHIMU</name>
<protein>
    <submittedName>
        <fullName evidence="1">Uncharacterized protein</fullName>
    </submittedName>
</protein>